<evidence type="ECO:0000313" key="8">
    <source>
        <dbReference type="Proteomes" id="UP000182347"/>
    </source>
</evidence>
<dbReference type="InterPro" id="IPR006139">
    <property type="entry name" value="D-isomer_2_OHA_DH_cat_dom"/>
</dbReference>
<dbReference type="STRING" id="482461.SAMN05216244_1054"/>
<dbReference type="Pfam" id="PF00389">
    <property type="entry name" value="2-Hacid_dh"/>
    <property type="match status" value="1"/>
</dbReference>
<comment type="similarity">
    <text evidence="1 4">Belongs to the D-isomer specific 2-hydroxyacid dehydrogenase family.</text>
</comment>
<keyword evidence="8" id="KW-1185">Reference proteome</keyword>
<keyword evidence="2 4" id="KW-0560">Oxidoreductase</keyword>
<dbReference type="GO" id="GO:0051287">
    <property type="term" value="F:NAD binding"/>
    <property type="evidence" value="ECO:0007669"/>
    <property type="project" value="InterPro"/>
</dbReference>
<protein>
    <submittedName>
        <fullName evidence="7">Phosphoglycerate dehydrogenase</fullName>
    </submittedName>
</protein>
<dbReference type="EMBL" id="FNHF01000001">
    <property type="protein sequence ID" value="SDL87251.1"/>
    <property type="molecule type" value="Genomic_DNA"/>
</dbReference>
<evidence type="ECO:0000313" key="7">
    <source>
        <dbReference type="EMBL" id="SDL87251.1"/>
    </source>
</evidence>
<evidence type="ECO:0000256" key="2">
    <source>
        <dbReference type="ARBA" id="ARBA00023002"/>
    </source>
</evidence>
<dbReference type="PANTHER" id="PTHR42789:SF1">
    <property type="entry name" value="D-ISOMER SPECIFIC 2-HYDROXYACID DEHYDROGENASE FAMILY PROTEIN (AFU_ORTHOLOGUE AFUA_6G10090)"/>
    <property type="match status" value="1"/>
</dbReference>
<gene>
    <name evidence="7" type="ORF">SAMN05216244_1054</name>
</gene>
<feature type="domain" description="D-isomer specific 2-hydroxyacid dehydrogenase NAD-binding" evidence="6">
    <location>
        <begin position="117"/>
        <end position="291"/>
    </location>
</feature>
<proteinExistence type="inferred from homology"/>
<dbReference type="Gene3D" id="3.40.50.720">
    <property type="entry name" value="NAD(P)-binding Rossmann-like Domain"/>
    <property type="match status" value="2"/>
</dbReference>
<dbReference type="OrthoDB" id="9805416at2"/>
<evidence type="ECO:0000259" key="6">
    <source>
        <dbReference type="Pfam" id="PF02826"/>
    </source>
</evidence>
<dbReference type="InterPro" id="IPR050857">
    <property type="entry name" value="D-2-hydroxyacid_DH"/>
</dbReference>
<keyword evidence="3" id="KW-0520">NAD</keyword>
<dbReference type="InterPro" id="IPR036291">
    <property type="entry name" value="NAD(P)-bd_dom_sf"/>
</dbReference>
<dbReference type="Proteomes" id="UP000182347">
    <property type="component" value="Unassembled WGS sequence"/>
</dbReference>
<feature type="domain" description="D-isomer specific 2-hydroxyacid dehydrogenase catalytic" evidence="5">
    <location>
        <begin position="24"/>
        <end position="323"/>
    </location>
</feature>
<dbReference type="AlphaFoldDB" id="A0A1G9NLM1"/>
<dbReference type="SUPFAM" id="SSF52283">
    <property type="entry name" value="Formate/glycerate dehydrogenase catalytic domain-like"/>
    <property type="match status" value="1"/>
</dbReference>
<dbReference type="SUPFAM" id="SSF51735">
    <property type="entry name" value="NAD(P)-binding Rossmann-fold domains"/>
    <property type="match status" value="1"/>
</dbReference>
<name>A0A1G9NLM1_9BACI</name>
<evidence type="ECO:0000256" key="1">
    <source>
        <dbReference type="ARBA" id="ARBA00005854"/>
    </source>
</evidence>
<reference evidence="8" key="1">
    <citation type="submission" date="2016-10" db="EMBL/GenBank/DDBJ databases">
        <authorList>
            <person name="Varghese N."/>
            <person name="Submissions S."/>
        </authorList>
    </citation>
    <scope>NUCLEOTIDE SEQUENCE [LARGE SCALE GENOMIC DNA]</scope>
    <source>
        <strain evidence="8">CGMCC 1.6199</strain>
    </source>
</reference>
<accession>A0A1G9NLM1</accession>
<dbReference type="PANTHER" id="PTHR42789">
    <property type="entry name" value="D-ISOMER SPECIFIC 2-HYDROXYACID DEHYDROGENASE FAMILY PROTEIN (AFU_ORTHOLOGUE AFUA_6G10090)"/>
    <property type="match status" value="1"/>
</dbReference>
<dbReference type="InterPro" id="IPR006140">
    <property type="entry name" value="D-isomer_DH_NAD-bd"/>
</dbReference>
<organism evidence="7 8">
    <name type="scientific">Sediminibacillus halophilus</name>
    <dbReference type="NCBI Taxonomy" id="482461"/>
    <lineage>
        <taxon>Bacteria</taxon>
        <taxon>Bacillati</taxon>
        <taxon>Bacillota</taxon>
        <taxon>Bacilli</taxon>
        <taxon>Bacillales</taxon>
        <taxon>Bacillaceae</taxon>
        <taxon>Sediminibacillus</taxon>
    </lineage>
</organism>
<dbReference type="Pfam" id="PF02826">
    <property type="entry name" value="2-Hacid_dh_C"/>
    <property type="match status" value="1"/>
</dbReference>
<dbReference type="RefSeq" id="WP_074597770.1">
    <property type="nucleotide sequence ID" value="NZ_FNHF01000001.1"/>
</dbReference>
<dbReference type="CDD" id="cd12167">
    <property type="entry name" value="2-Hacid_dh_8"/>
    <property type="match status" value="1"/>
</dbReference>
<evidence type="ECO:0000259" key="5">
    <source>
        <dbReference type="Pfam" id="PF00389"/>
    </source>
</evidence>
<evidence type="ECO:0000256" key="3">
    <source>
        <dbReference type="ARBA" id="ARBA00023027"/>
    </source>
</evidence>
<evidence type="ECO:0000256" key="4">
    <source>
        <dbReference type="RuleBase" id="RU003719"/>
    </source>
</evidence>
<dbReference type="GO" id="GO:0016616">
    <property type="term" value="F:oxidoreductase activity, acting on the CH-OH group of donors, NAD or NADP as acceptor"/>
    <property type="evidence" value="ECO:0007669"/>
    <property type="project" value="InterPro"/>
</dbReference>
<sequence>MEKGLFIMRLEPFDYVYPSAVREEIKQFIEILAPPMTEETARLHPELLKQADVIFSGWSGPRLDESFLETAEKLKVLFYAAGSVKPIVTDAVWKRNIKITTAVRANAIPVIEFTLSQVLFCLKNGWQYVRQVKRDKMFPEKPFPIAGSFQSTVGLISLSTVGRGVAEQLKRFDIEVLAYDPFVNKKEAERLGVTLCSLEQVFQQSDVVSLHTPLLGETRGMIRGEHFAMMNQHASLINTARGAIIRQSEMIRVLTERTDITAVLDVTDPEPPAVDSPLYQMENVVLTPHLAGSEGAECGRMGMYMLEELKRYVSGERLKWQVNPENLRIQA</sequence>